<dbReference type="Proteomes" id="UP000815677">
    <property type="component" value="Unassembled WGS sequence"/>
</dbReference>
<accession>A0ABQ0KTS4</accession>
<keyword evidence="2" id="KW-1185">Reference proteome</keyword>
<name>A0ABQ0KTS4_MYCCL</name>
<dbReference type="EMBL" id="DF837692">
    <property type="protein sequence ID" value="GAT42291.1"/>
    <property type="molecule type" value="Genomic_DNA"/>
</dbReference>
<protein>
    <submittedName>
        <fullName evidence="1">Uncharacterized protein</fullName>
    </submittedName>
</protein>
<organism evidence="1 2">
    <name type="scientific">Mycena chlorophos</name>
    <name type="common">Agaric fungus</name>
    <name type="synonym">Agaricus chlorophos</name>
    <dbReference type="NCBI Taxonomy" id="658473"/>
    <lineage>
        <taxon>Eukaryota</taxon>
        <taxon>Fungi</taxon>
        <taxon>Dikarya</taxon>
        <taxon>Basidiomycota</taxon>
        <taxon>Agaricomycotina</taxon>
        <taxon>Agaricomycetes</taxon>
        <taxon>Agaricomycetidae</taxon>
        <taxon>Agaricales</taxon>
        <taxon>Marasmiineae</taxon>
        <taxon>Mycenaceae</taxon>
        <taxon>Mycena</taxon>
    </lineage>
</organism>
<reference evidence="1" key="1">
    <citation type="submission" date="2014-09" db="EMBL/GenBank/DDBJ databases">
        <title>Genome sequence of the luminous mushroom Mycena chlorophos for searching fungal bioluminescence genes.</title>
        <authorList>
            <person name="Tanaka Y."/>
            <person name="Kasuga D."/>
            <person name="Oba Y."/>
            <person name="Hase S."/>
            <person name="Sato K."/>
            <person name="Oba Y."/>
            <person name="Sakakibara Y."/>
        </authorList>
    </citation>
    <scope>NUCLEOTIDE SEQUENCE</scope>
</reference>
<proteinExistence type="predicted"/>
<sequence>MYPTSGMRRAIAAHSSNQVRRRLSLVIHLLTVAPATSNAGYQGGGDRAATSPGQARQILLFAHGGYRIGTYGRELRNVAGCDREPGMSDGGRGMPVPCRCEDVRQGWVEHEQSLRSASPLFFSGQLRV</sequence>
<evidence type="ECO:0000313" key="2">
    <source>
        <dbReference type="Proteomes" id="UP000815677"/>
    </source>
</evidence>
<gene>
    <name evidence="1" type="ORF">MCHLO_00010</name>
</gene>
<evidence type="ECO:0000313" key="1">
    <source>
        <dbReference type="EMBL" id="GAT42291.1"/>
    </source>
</evidence>